<reference evidence="1 2" key="1">
    <citation type="submission" date="2006-09" db="EMBL/GenBank/DDBJ databases">
        <title>Sequence and annotation of the 288-kb ATCV-1 virus that infects an endosymbiotic Chlorella strain of the heliozoon Acanthocystis turfacea.</title>
        <authorList>
            <person name="Fitzgerald L.A."/>
            <person name="Graves M.V."/>
            <person name="Li X."/>
            <person name="Pfitzner A.J.P."/>
            <person name="Hartigan J."/>
            <person name="Van Etten J.L."/>
        </authorList>
    </citation>
    <scope>NUCLEOTIDE SEQUENCE [LARGE SCALE GENOMIC DNA]</scope>
    <source>
        <strain evidence="1 2">ATCV-1</strain>
    </source>
</reference>
<organism evidence="1 2">
    <name type="scientific">Chlorovirus heliozoae</name>
    <dbReference type="NCBI Taxonomy" id="322019"/>
    <lineage>
        <taxon>Viruses</taxon>
        <taxon>Varidnaviria</taxon>
        <taxon>Bamfordvirae</taxon>
        <taxon>Nucleocytoviricota</taxon>
        <taxon>Megaviricetes</taxon>
        <taxon>Algavirales</taxon>
        <taxon>Phycodnaviridae</taxon>
        <taxon>Chlorovirus</taxon>
    </lineage>
</organism>
<dbReference type="Gene3D" id="3.90.75.20">
    <property type="match status" value="2"/>
</dbReference>
<dbReference type="Proteomes" id="UP000202420">
    <property type="component" value="Segment"/>
</dbReference>
<evidence type="ECO:0000313" key="2">
    <source>
        <dbReference type="Proteomes" id="UP000202420"/>
    </source>
</evidence>
<name>A7K9I8_9PHYC</name>
<dbReference type="GeneID" id="5470361"/>
<dbReference type="InterPro" id="IPR044925">
    <property type="entry name" value="His-Me_finger_sf"/>
</dbReference>
<keyword evidence="2" id="KW-1185">Reference proteome</keyword>
<dbReference type="SUPFAM" id="SSF54060">
    <property type="entry name" value="His-Me finger endonucleases"/>
    <property type="match status" value="2"/>
</dbReference>
<dbReference type="EMBL" id="EF101928">
    <property type="protein sequence ID" value="ABT16712.1"/>
    <property type="molecule type" value="Genomic_DNA"/>
</dbReference>
<accession>A7K9I8</accession>
<gene>
    <name evidence="1" type="primary">Z578L</name>
    <name evidence="1" type="ORF">ATCV1_Z578L</name>
</gene>
<evidence type="ECO:0000313" key="1">
    <source>
        <dbReference type="EMBL" id="ABT16712.1"/>
    </source>
</evidence>
<sequence>MRMIRVARAVASTFIGKPPSPDHTADHIESEQKKNDKLTNIRWLNKSGQCINQIRAKTLKTAFLIVKDGADKTSKEWTALMNAVKTSDEREYTKDTVAHYARKKRHGFSYKDYPDLEGEDWRKIEESESSQGYWKISNLCRVKYVTKHAENVLWDNRLGRNDTGYPIIKIKGKTWMCHVLAFAVFHPEKWKNKKIDEIVLHEDGNKEDFRPHKLRLGTQSDNVSDWHKSRTAILMTQAF</sequence>
<dbReference type="OrthoDB" id="21336at10239"/>
<proteinExistence type="predicted"/>
<dbReference type="KEGG" id="vg:5470361"/>
<dbReference type="RefSeq" id="YP_001427059.1">
    <property type="nucleotide sequence ID" value="NC_008724.1"/>
</dbReference>
<protein>
    <submittedName>
        <fullName evidence="1">Uncharacterized protein Z578L</fullName>
    </submittedName>
</protein>